<comment type="caution">
    <text evidence="2">The sequence shown here is derived from an EMBL/GenBank/DDBJ whole genome shotgun (WGS) entry which is preliminary data.</text>
</comment>
<reference evidence="2 3" key="1">
    <citation type="submission" date="2024-02" db="EMBL/GenBank/DDBJ databases">
        <authorList>
            <person name="Grouzdev D."/>
        </authorList>
    </citation>
    <scope>NUCLEOTIDE SEQUENCE [LARGE SCALE GENOMIC DNA]</scope>
    <source>
        <strain evidence="2 3">9N</strain>
    </source>
</reference>
<protein>
    <submittedName>
        <fullName evidence="2">YceD family protein</fullName>
    </submittedName>
</protein>
<dbReference type="EMBL" id="JAZHYN010000005">
    <property type="protein sequence ID" value="MEF3365463.1"/>
    <property type="molecule type" value="Genomic_DNA"/>
</dbReference>
<accession>A0ABU7XDL7</accession>
<evidence type="ECO:0000313" key="2">
    <source>
        <dbReference type="EMBL" id="MEF3365463.1"/>
    </source>
</evidence>
<organism evidence="2 3">
    <name type="scientific">Methylocystis borbori</name>
    <dbReference type="NCBI Taxonomy" id="3118750"/>
    <lineage>
        <taxon>Bacteria</taxon>
        <taxon>Pseudomonadati</taxon>
        <taxon>Pseudomonadota</taxon>
        <taxon>Alphaproteobacteria</taxon>
        <taxon>Hyphomicrobiales</taxon>
        <taxon>Methylocystaceae</taxon>
        <taxon>Methylocystis</taxon>
    </lineage>
</organism>
<keyword evidence="3" id="KW-1185">Reference proteome</keyword>
<feature type="region of interest" description="Disordered" evidence="1">
    <location>
        <begin position="156"/>
        <end position="193"/>
    </location>
</feature>
<proteinExistence type="predicted"/>
<dbReference type="Pfam" id="PF02620">
    <property type="entry name" value="YceD"/>
    <property type="match status" value="1"/>
</dbReference>
<dbReference type="RefSeq" id="WP_332080371.1">
    <property type="nucleotide sequence ID" value="NZ_JAZHYN010000005.1"/>
</dbReference>
<sequence length="193" mass="20813">MDQDFAAAPALTRPFALTEVPPEGLEIDIRATPAECAALARLNDLPAVHSFEAALRARRWRGDGLEIEGEIRASLRQNCVATLEEFDCELVEPVEARFAPPPPDDAPRSRRRHEPPPAAEITLDEDAPDPLIGGSVDLGAVVSEFFTLALDPYPRKPGAEFVEPSPAQEDEAASPFAALSVLKPRGPSSGEDR</sequence>
<feature type="region of interest" description="Disordered" evidence="1">
    <location>
        <begin position="94"/>
        <end position="133"/>
    </location>
</feature>
<dbReference type="Proteomes" id="UP001350748">
    <property type="component" value="Unassembled WGS sequence"/>
</dbReference>
<name>A0ABU7XDL7_9HYPH</name>
<gene>
    <name evidence="2" type="ORF">V3H18_02830</name>
</gene>
<evidence type="ECO:0000256" key="1">
    <source>
        <dbReference type="SAM" id="MobiDB-lite"/>
    </source>
</evidence>
<dbReference type="InterPro" id="IPR003772">
    <property type="entry name" value="YceD"/>
</dbReference>
<evidence type="ECO:0000313" key="3">
    <source>
        <dbReference type="Proteomes" id="UP001350748"/>
    </source>
</evidence>